<dbReference type="InterPro" id="IPR013857">
    <property type="entry name" value="NADH-UbQ_OxRdtase-assoc_prot30"/>
</dbReference>
<dbReference type="GO" id="GO:0051082">
    <property type="term" value="F:unfolded protein binding"/>
    <property type="evidence" value="ECO:0007669"/>
    <property type="project" value="TreeGrafter"/>
</dbReference>
<feature type="domain" description="NADH:ubiquinone oxidoreductase intermediate-associated protein 30" evidence="2">
    <location>
        <begin position="45"/>
        <end position="131"/>
    </location>
</feature>
<dbReference type="EMBL" id="KZ819308">
    <property type="protein sequence ID" value="PWN94843.1"/>
    <property type="molecule type" value="Genomic_DNA"/>
</dbReference>
<dbReference type="InterPro" id="IPR039131">
    <property type="entry name" value="NDUFAF1"/>
</dbReference>
<feature type="region of interest" description="Disordered" evidence="1">
    <location>
        <begin position="256"/>
        <end position="310"/>
    </location>
</feature>
<keyword evidence="3" id="KW-0830">Ubiquinone</keyword>
<dbReference type="OrthoDB" id="42561at2759"/>
<accession>A0A316Z3T1</accession>
<gene>
    <name evidence="3" type="ORF">FA09DRAFT_341569</name>
</gene>
<feature type="compositionally biased region" description="Polar residues" evidence="1">
    <location>
        <begin position="256"/>
        <end position="273"/>
    </location>
</feature>
<evidence type="ECO:0000313" key="3">
    <source>
        <dbReference type="EMBL" id="PWN94843.1"/>
    </source>
</evidence>
<dbReference type="PANTHER" id="PTHR13194">
    <property type="entry name" value="COMPLEX I INTERMEDIATE-ASSOCIATED PROTEIN 30"/>
    <property type="match status" value="1"/>
</dbReference>
<dbReference type="GO" id="GO:0010257">
    <property type="term" value="P:NADH dehydrogenase complex assembly"/>
    <property type="evidence" value="ECO:0007669"/>
    <property type="project" value="TreeGrafter"/>
</dbReference>
<organism evidence="3 4">
    <name type="scientific">Tilletiopsis washingtonensis</name>
    <dbReference type="NCBI Taxonomy" id="58919"/>
    <lineage>
        <taxon>Eukaryota</taxon>
        <taxon>Fungi</taxon>
        <taxon>Dikarya</taxon>
        <taxon>Basidiomycota</taxon>
        <taxon>Ustilaginomycotina</taxon>
        <taxon>Exobasidiomycetes</taxon>
        <taxon>Entylomatales</taxon>
        <taxon>Entylomatales incertae sedis</taxon>
        <taxon>Tilletiopsis</taxon>
    </lineage>
</organism>
<dbReference type="RefSeq" id="XP_025595122.1">
    <property type="nucleotide sequence ID" value="XM_025744465.1"/>
</dbReference>
<feature type="domain" description="NADH:ubiquinone oxidoreductase intermediate-associated protein 30" evidence="2">
    <location>
        <begin position="187"/>
        <end position="254"/>
    </location>
</feature>
<dbReference type="Pfam" id="PF08547">
    <property type="entry name" value="CIA30"/>
    <property type="match status" value="2"/>
</dbReference>
<dbReference type="STRING" id="58919.A0A316Z3T1"/>
<dbReference type="GeneID" id="37272009"/>
<dbReference type="GO" id="GO:0005739">
    <property type="term" value="C:mitochondrion"/>
    <property type="evidence" value="ECO:0007669"/>
    <property type="project" value="TreeGrafter"/>
</dbReference>
<proteinExistence type="predicted"/>
<sequence length="336" mass="35998">MTYLNSLAAALSRSLDVAVSATRAAVRMDVAPTARSHGALPLYALKRPEDLPHFATGADADIGGLSSCRLVLDAADGGRGRFFGTLSTQIPRGGRIERSGYAGFRNKNRPTLFGSQTWDASLYPFLLLRVRNRLPVSSPSLATAAARLAAASPHSSALGTAADSSDVRDTRALHALGIGFREPEPPGPKFFVNVQTDGPVTSDLFQHRLWLHPTNEWQDVVIPFSDFALTNTGQVASSQIQMMREKIRTVGISAVLSSPTRPSSNQTSAQGVSPLSKRQVVDEGDDWGPDGEFLAPEELGKRGARRGGSYNFDLGIEGVWAVGEDALREPPHEGPE</sequence>
<protein>
    <submittedName>
        <fullName evidence="3">NADH:ubiquinone oxidoreductase complex I intermediate-associated protein 30</fullName>
    </submittedName>
</protein>
<evidence type="ECO:0000259" key="2">
    <source>
        <dbReference type="Pfam" id="PF08547"/>
    </source>
</evidence>
<dbReference type="AlphaFoldDB" id="A0A316Z3T1"/>
<evidence type="ECO:0000256" key="1">
    <source>
        <dbReference type="SAM" id="MobiDB-lite"/>
    </source>
</evidence>
<reference evidence="3 4" key="1">
    <citation type="journal article" date="2018" name="Mol. Biol. Evol.">
        <title>Broad Genomic Sampling Reveals a Smut Pathogenic Ancestry of the Fungal Clade Ustilaginomycotina.</title>
        <authorList>
            <person name="Kijpornyongpan T."/>
            <person name="Mondo S.J."/>
            <person name="Barry K."/>
            <person name="Sandor L."/>
            <person name="Lee J."/>
            <person name="Lipzen A."/>
            <person name="Pangilinan J."/>
            <person name="LaButti K."/>
            <person name="Hainaut M."/>
            <person name="Henrissat B."/>
            <person name="Grigoriev I.V."/>
            <person name="Spatafora J.W."/>
            <person name="Aime M.C."/>
        </authorList>
    </citation>
    <scope>NUCLEOTIDE SEQUENCE [LARGE SCALE GENOMIC DNA]</scope>
    <source>
        <strain evidence="3 4">MCA 4186</strain>
    </source>
</reference>
<dbReference type="GO" id="GO:0006120">
    <property type="term" value="P:mitochondrial electron transport, NADH to ubiquinone"/>
    <property type="evidence" value="ECO:0007669"/>
    <property type="project" value="TreeGrafter"/>
</dbReference>
<keyword evidence="4" id="KW-1185">Reference proteome</keyword>
<dbReference type="Proteomes" id="UP000245946">
    <property type="component" value="Unassembled WGS sequence"/>
</dbReference>
<dbReference type="PANTHER" id="PTHR13194:SF18">
    <property type="entry name" value="COMPLEX I INTERMEDIATE-ASSOCIATED PROTEIN 30, MITOCHONDRIAL"/>
    <property type="match status" value="1"/>
</dbReference>
<evidence type="ECO:0000313" key="4">
    <source>
        <dbReference type="Proteomes" id="UP000245946"/>
    </source>
</evidence>
<name>A0A316Z3T1_9BASI</name>